<evidence type="ECO:0000313" key="3">
    <source>
        <dbReference type="EMBL" id="KAF0464626.1"/>
    </source>
</evidence>
<feature type="signal peptide" evidence="1">
    <location>
        <begin position="1"/>
        <end position="20"/>
    </location>
</feature>
<dbReference type="OrthoDB" id="2372838at2759"/>
<reference evidence="2 4" key="1">
    <citation type="journal article" date="2019" name="Environ. Microbiol.">
        <title>At the nexus of three kingdoms: the genome of the mycorrhizal fungus Gigaspora margarita provides insights into plant, endobacterial and fungal interactions.</title>
        <authorList>
            <person name="Venice F."/>
            <person name="Ghignone S."/>
            <person name="Salvioli di Fossalunga A."/>
            <person name="Amselem J."/>
            <person name="Novero M."/>
            <person name="Xianan X."/>
            <person name="Sedzielewska Toro K."/>
            <person name="Morin E."/>
            <person name="Lipzen A."/>
            <person name="Grigoriev I.V."/>
            <person name="Henrissat B."/>
            <person name="Martin F.M."/>
            <person name="Bonfante P."/>
        </authorList>
    </citation>
    <scope>NUCLEOTIDE SEQUENCE [LARGE SCALE GENOMIC DNA]</scope>
    <source>
        <strain evidence="2 4">BEG34</strain>
    </source>
</reference>
<evidence type="ECO:0000313" key="4">
    <source>
        <dbReference type="Proteomes" id="UP000439903"/>
    </source>
</evidence>
<name>A0A8H3XGS2_GIGMA</name>
<proteinExistence type="predicted"/>
<dbReference type="AlphaFoldDB" id="A0A8H3XGS2"/>
<keyword evidence="4" id="KW-1185">Reference proteome</keyword>
<dbReference type="EMBL" id="WTPW01001074">
    <property type="protein sequence ID" value="KAF0458730.1"/>
    <property type="molecule type" value="Genomic_DNA"/>
</dbReference>
<gene>
    <name evidence="2" type="ORF">F8M41_000909</name>
    <name evidence="3" type="ORF">F8M41_026479</name>
</gene>
<comment type="caution">
    <text evidence="2">The sequence shown here is derived from an EMBL/GenBank/DDBJ whole genome shotgun (WGS) entry which is preliminary data.</text>
</comment>
<evidence type="ECO:0000313" key="2">
    <source>
        <dbReference type="EMBL" id="KAF0458730.1"/>
    </source>
</evidence>
<dbReference type="Proteomes" id="UP000439903">
    <property type="component" value="Unassembled WGS sequence"/>
</dbReference>
<dbReference type="EMBL" id="WTPW01000990">
    <property type="protein sequence ID" value="KAF0464626.1"/>
    <property type="molecule type" value="Genomic_DNA"/>
</dbReference>
<accession>A0A8H3XGS2</accession>
<protein>
    <submittedName>
        <fullName evidence="2">Uncharacterized protein</fullName>
    </submittedName>
</protein>
<organism evidence="2 4">
    <name type="scientific">Gigaspora margarita</name>
    <dbReference type="NCBI Taxonomy" id="4874"/>
    <lineage>
        <taxon>Eukaryota</taxon>
        <taxon>Fungi</taxon>
        <taxon>Fungi incertae sedis</taxon>
        <taxon>Mucoromycota</taxon>
        <taxon>Glomeromycotina</taxon>
        <taxon>Glomeromycetes</taxon>
        <taxon>Diversisporales</taxon>
        <taxon>Gigasporaceae</taxon>
        <taxon>Gigaspora</taxon>
    </lineage>
</organism>
<keyword evidence="1" id="KW-0732">Signal</keyword>
<feature type="chain" id="PRO_5036265871" evidence="1">
    <location>
        <begin position="21"/>
        <end position="115"/>
    </location>
</feature>
<evidence type="ECO:0000256" key="1">
    <source>
        <dbReference type="SAM" id="SignalP"/>
    </source>
</evidence>
<sequence length="115" mass="12813">MHHLQFLILLLILFMHNIFALECNAGGGNITQNTEADKYCQEKEGPGYVCGNTNPGQNTCYYGCHTDFNCKKSNSQKCDQSVTTSRPHWACKCESYGDCYGLAVSCTDGHCVRLF</sequence>